<evidence type="ECO:0000256" key="3">
    <source>
        <dbReference type="SAM" id="MobiDB-lite"/>
    </source>
</evidence>
<dbReference type="AlphaFoldDB" id="A0A6J4VQM8"/>
<dbReference type="SUPFAM" id="SSF53649">
    <property type="entry name" value="Alkaline phosphatase-like"/>
    <property type="match status" value="1"/>
</dbReference>
<dbReference type="GO" id="GO:0004065">
    <property type="term" value="F:arylsulfatase activity"/>
    <property type="evidence" value="ECO:0007669"/>
    <property type="project" value="TreeGrafter"/>
</dbReference>
<feature type="region of interest" description="Disordered" evidence="3">
    <location>
        <begin position="520"/>
        <end position="540"/>
    </location>
</feature>
<organism evidence="5">
    <name type="scientific">uncultured Thermomicrobiales bacterium</name>
    <dbReference type="NCBI Taxonomy" id="1645740"/>
    <lineage>
        <taxon>Bacteria</taxon>
        <taxon>Pseudomonadati</taxon>
        <taxon>Thermomicrobiota</taxon>
        <taxon>Thermomicrobia</taxon>
        <taxon>Thermomicrobiales</taxon>
        <taxon>environmental samples</taxon>
    </lineage>
</organism>
<evidence type="ECO:0000313" key="5">
    <source>
        <dbReference type="EMBL" id="CAA9585264.1"/>
    </source>
</evidence>
<name>A0A6J4VQM8_9BACT</name>
<protein>
    <submittedName>
        <fullName evidence="5">Choline-sulfatase</fullName>
        <ecNumber evidence="5">3.1.6.6</ecNumber>
    </submittedName>
</protein>
<evidence type="ECO:0000256" key="2">
    <source>
        <dbReference type="ARBA" id="ARBA00022801"/>
    </source>
</evidence>
<dbReference type="Gene3D" id="3.40.720.10">
    <property type="entry name" value="Alkaline Phosphatase, subunit A"/>
    <property type="match status" value="1"/>
</dbReference>
<sequence>MGEGTSGSPGMTDLPRPNIVLIMTDQQRADFFKAEGFPFDTMPFVDALGAEGARFGRAYCPMPACAPSRASLLTGRYPKATRVRQNSGSGNLFAPTDLVRLLRERGYSINLAGKNHSFLRPEEFDAAAPYWHTGAEGGATSEAERRMDAWLHDLDHGVHSAPTPFPGGCQPAARIVRDAIACVDGRDERPFFLWLSFPEPHNPYQVPEPYFSMFPEEAFPERIAGPEAAWAKGGAWRWLRSTIERKRPTYDGRWRRYRANYCGMLRLIDDQIRRFVGHLEASGLREDTLIVFLADHGDYAGDYGLQRKGAGMPECLMRVPLVFNGPGVVPGASFREEFVSLVDVMPTLCEMLGVEAPYGVQGRSLWPLLSGQAYPAAEFRSVYAESGFGGLPYAEGDDPPLHFDKDGPSFDELNAFTQGGNTKMVRKGRWKLLYDVLGRGELYDLERDPAELDNRFGDPSLAAVRLELVEELLTWTIRTEDDLPSARYVPKRAERNWHAPYWDAAYPLLRPEVSHGVPTFGAAGRSQAKPSRPSRAEVPGVVPLGLPVRARN</sequence>
<evidence type="ECO:0000256" key="1">
    <source>
        <dbReference type="ARBA" id="ARBA00008779"/>
    </source>
</evidence>
<dbReference type="EC" id="3.1.6.6" evidence="5"/>
<proteinExistence type="inferred from homology"/>
<feature type="domain" description="Sulfatase N-terminal" evidence="4">
    <location>
        <begin position="17"/>
        <end position="354"/>
    </location>
</feature>
<comment type="similarity">
    <text evidence="1">Belongs to the sulfatase family.</text>
</comment>
<evidence type="ECO:0000259" key="4">
    <source>
        <dbReference type="Pfam" id="PF00884"/>
    </source>
</evidence>
<dbReference type="Pfam" id="PF00884">
    <property type="entry name" value="Sulfatase"/>
    <property type="match status" value="1"/>
</dbReference>
<dbReference type="EMBL" id="CADCWF010000377">
    <property type="protein sequence ID" value="CAA9585264.1"/>
    <property type="molecule type" value="Genomic_DNA"/>
</dbReference>
<gene>
    <name evidence="5" type="ORF">AVDCRST_MAG59-5400</name>
</gene>
<accession>A0A6J4VQM8</accession>
<dbReference type="PANTHER" id="PTHR42693">
    <property type="entry name" value="ARYLSULFATASE FAMILY MEMBER"/>
    <property type="match status" value="1"/>
</dbReference>
<dbReference type="GO" id="GO:0047753">
    <property type="term" value="F:choline-sulfatase activity"/>
    <property type="evidence" value="ECO:0007669"/>
    <property type="project" value="UniProtKB-EC"/>
</dbReference>
<dbReference type="InterPro" id="IPR050738">
    <property type="entry name" value="Sulfatase"/>
</dbReference>
<dbReference type="InterPro" id="IPR017850">
    <property type="entry name" value="Alkaline_phosphatase_core_sf"/>
</dbReference>
<reference evidence="5" key="1">
    <citation type="submission" date="2020-02" db="EMBL/GenBank/DDBJ databases">
        <authorList>
            <person name="Meier V. D."/>
        </authorList>
    </citation>
    <scope>NUCLEOTIDE SEQUENCE</scope>
    <source>
        <strain evidence="5">AVDCRST_MAG59</strain>
    </source>
</reference>
<dbReference type="PANTHER" id="PTHR42693:SF53">
    <property type="entry name" value="ENDO-4-O-SULFATASE"/>
    <property type="match status" value="1"/>
</dbReference>
<dbReference type="InterPro" id="IPR000917">
    <property type="entry name" value="Sulfatase_N"/>
</dbReference>
<keyword evidence="2 5" id="KW-0378">Hydrolase</keyword>